<organism evidence="9">
    <name type="scientific">Lamprocapnos spectabilis</name>
    <dbReference type="NCBI Taxonomy" id="54415"/>
    <lineage>
        <taxon>Eukaryota</taxon>
        <taxon>Viridiplantae</taxon>
        <taxon>Streptophyta</taxon>
        <taxon>Embryophyta</taxon>
        <taxon>Tracheophyta</taxon>
        <taxon>Spermatophyta</taxon>
        <taxon>Magnoliopsida</taxon>
        <taxon>Ranunculales</taxon>
        <taxon>Papaveraceae</taxon>
        <taxon>Fumarioideae</taxon>
        <taxon>Lamprocapnos</taxon>
    </lineage>
</organism>
<dbReference type="InterPro" id="IPR029045">
    <property type="entry name" value="ClpP/crotonase-like_dom_sf"/>
</dbReference>
<evidence type="ECO:0000313" key="9">
    <source>
        <dbReference type="EMBL" id="AYA29288.1"/>
    </source>
</evidence>
<protein>
    <recommendedName>
        <fullName evidence="8">ATP-dependent Clp protease proteolytic subunit</fullName>
    </recommendedName>
</protein>
<dbReference type="GO" id="GO:0051117">
    <property type="term" value="F:ATPase binding"/>
    <property type="evidence" value="ECO:0007669"/>
    <property type="project" value="TreeGrafter"/>
</dbReference>
<keyword evidence="5" id="KW-0720">Serine protease</keyword>
<dbReference type="CDD" id="cd07017">
    <property type="entry name" value="S14_ClpP_2"/>
    <property type="match status" value="1"/>
</dbReference>
<sequence length="222" mass="25323">MPVGIPKVAFRIPGNEEATWVDLYNRLHRQRSLFIGQALNFEVTNTILSTMIFLTLENRTLDQFVFINCPGGLVLCGIGIYDMMRTGPRFAHTIALGKAFSTGSFLLSGGEFSTRLSFPHARVMVHQPHSSFWIAKAEAYTLDSEEVKLLRHTFIRLYRARTGQKRETLIKDMEKRDSFLTPTEAQIHGIVDLVGLDAHIKALTRARILRLHELYKLHKTKI</sequence>
<dbReference type="EMBL" id="MG873498">
    <property type="protein sequence ID" value="AYA29288.1"/>
    <property type="molecule type" value="Genomic_DNA"/>
</dbReference>
<keyword evidence="2 9" id="KW-0934">Plastid</keyword>
<dbReference type="PRINTS" id="PR00127">
    <property type="entry name" value="CLPPROTEASEP"/>
</dbReference>
<dbReference type="SUPFAM" id="SSF52096">
    <property type="entry name" value="ClpP/crotonase"/>
    <property type="match status" value="1"/>
</dbReference>
<accession>A0A385LMJ3</accession>
<evidence type="ECO:0000256" key="2">
    <source>
        <dbReference type="ARBA" id="ARBA00022640"/>
    </source>
</evidence>
<evidence type="ECO:0000256" key="1">
    <source>
        <dbReference type="ARBA" id="ARBA00007039"/>
    </source>
</evidence>
<dbReference type="GO" id="GO:0009536">
    <property type="term" value="C:plastid"/>
    <property type="evidence" value="ECO:0007669"/>
    <property type="project" value="UniProtKB-ARBA"/>
</dbReference>
<name>A0A385LMJ3_9MAGN</name>
<dbReference type="InterPro" id="IPR033135">
    <property type="entry name" value="ClpP_His_AS"/>
</dbReference>
<dbReference type="RefSeq" id="YP_009532177.1">
    <property type="nucleotide sequence ID" value="NC_039756.1"/>
</dbReference>
<comment type="catalytic activity">
    <reaction evidence="6 7">
        <text>Hydrolysis of proteins to small peptides in the presence of ATP and magnesium. alpha-casein is the usual test substrate. In the absence of ATP, only oligopeptides shorter than five residues are hydrolyzed (such as succinyl-Leu-Tyr-|-NHMec, and Leu-Tyr-Leu-|-Tyr-Trp, in which cleavage of the -Tyr-|-Leu- and -Tyr-|-Trp bonds also occurs).</text>
        <dbReference type="EC" id="3.4.21.92"/>
    </reaction>
</comment>
<feature type="active site" evidence="7">
    <location>
        <position position="126"/>
    </location>
</feature>
<dbReference type="AlphaFoldDB" id="A0A385LMJ3"/>
<dbReference type="GO" id="GO:0006515">
    <property type="term" value="P:protein quality control for misfolded or incompletely synthesized proteins"/>
    <property type="evidence" value="ECO:0007669"/>
    <property type="project" value="TreeGrafter"/>
</dbReference>
<dbReference type="InterPro" id="IPR001907">
    <property type="entry name" value="ClpP"/>
</dbReference>
<dbReference type="Pfam" id="PF00574">
    <property type="entry name" value="CLP_protease"/>
    <property type="match status" value="1"/>
</dbReference>
<dbReference type="Gene3D" id="3.90.226.10">
    <property type="entry name" value="2-enoyl-CoA Hydratase, Chain A, domain 1"/>
    <property type="match status" value="1"/>
</dbReference>
<dbReference type="InterPro" id="IPR023562">
    <property type="entry name" value="ClpP/TepA"/>
</dbReference>
<evidence type="ECO:0000256" key="8">
    <source>
        <dbReference type="RuleBase" id="RU003567"/>
    </source>
</evidence>
<evidence type="ECO:0000256" key="3">
    <source>
        <dbReference type="ARBA" id="ARBA00022670"/>
    </source>
</evidence>
<dbReference type="GeneID" id="38333377"/>
<proteinExistence type="inferred from homology"/>
<evidence type="ECO:0000256" key="6">
    <source>
        <dbReference type="ARBA" id="ARBA00034021"/>
    </source>
</evidence>
<evidence type="ECO:0000256" key="7">
    <source>
        <dbReference type="PROSITE-ProRule" id="PRU10086"/>
    </source>
</evidence>
<reference evidence="9" key="1">
    <citation type="submission" date="2018-01" db="EMBL/GenBank/DDBJ databases">
        <title>Reconfiguration of the plastid genome in Lamprocapnos spectabilis: IR boundary shifting, inversion, and intraspecific variation.</title>
        <authorList>
            <person name="Park S."/>
            <person name="An B."/>
            <person name="Park S."/>
        </authorList>
    </citation>
    <scope>NUCLEOTIDE SEQUENCE</scope>
</reference>
<keyword evidence="3 9" id="KW-0645">Protease</keyword>
<dbReference type="GO" id="GO:0009368">
    <property type="term" value="C:endopeptidase Clp complex"/>
    <property type="evidence" value="ECO:0007669"/>
    <property type="project" value="TreeGrafter"/>
</dbReference>
<keyword evidence="4" id="KW-0378">Hydrolase</keyword>
<dbReference type="GO" id="GO:0004252">
    <property type="term" value="F:serine-type endopeptidase activity"/>
    <property type="evidence" value="ECO:0007669"/>
    <property type="project" value="UniProtKB-EC"/>
</dbReference>
<evidence type="ECO:0000256" key="5">
    <source>
        <dbReference type="ARBA" id="ARBA00022825"/>
    </source>
</evidence>
<comment type="similarity">
    <text evidence="1 8">Belongs to the peptidase S14 family.</text>
</comment>
<gene>
    <name evidence="9" type="primary">clpP</name>
</gene>
<dbReference type="PANTHER" id="PTHR10381">
    <property type="entry name" value="ATP-DEPENDENT CLP PROTEASE PROTEOLYTIC SUBUNIT"/>
    <property type="match status" value="1"/>
</dbReference>
<dbReference type="PANTHER" id="PTHR10381:SF15">
    <property type="entry name" value="CHLOROPLASTIC ATP-DEPENDENT CLP PROTEASE PROTEOLYTIC SUBUNIT 1"/>
    <property type="match status" value="1"/>
</dbReference>
<dbReference type="GO" id="GO:0004176">
    <property type="term" value="F:ATP-dependent peptidase activity"/>
    <property type="evidence" value="ECO:0007669"/>
    <property type="project" value="InterPro"/>
</dbReference>
<evidence type="ECO:0000256" key="4">
    <source>
        <dbReference type="ARBA" id="ARBA00022801"/>
    </source>
</evidence>
<dbReference type="PROSITE" id="PS00382">
    <property type="entry name" value="CLP_PROTEASE_HIS"/>
    <property type="match status" value="1"/>
</dbReference>
<geneLocation type="plastid" evidence="9"/>